<evidence type="ECO:0000256" key="1">
    <source>
        <dbReference type="SAM" id="SignalP"/>
    </source>
</evidence>
<proteinExistence type="predicted"/>
<feature type="chain" id="PRO_5019135871" evidence="1">
    <location>
        <begin position="23"/>
        <end position="152"/>
    </location>
</feature>
<name>A0A450YLL1_9GAMM</name>
<dbReference type="EMBL" id="CAADFT010000018">
    <property type="protein sequence ID" value="VFK42388.1"/>
    <property type="molecule type" value="Genomic_DNA"/>
</dbReference>
<feature type="signal peptide" evidence="1">
    <location>
        <begin position="1"/>
        <end position="22"/>
    </location>
</feature>
<accession>A0A450YLL1</accession>
<gene>
    <name evidence="2" type="ORF">BECKTC1821E_GA0114239_101845</name>
</gene>
<reference evidence="2" key="1">
    <citation type="submission" date="2019-02" db="EMBL/GenBank/DDBJ databases">
        <authorList>
            <person name="Gruber-Vodicka R. H."/>
            <person name="Seah K. B. B."/>
        </authorList>
    </citation>
    <scope>NUCLEOTIDE SEQUENCE</scope>
    <source>
        <strain evidence="2">BECK_BZ125</strain>
    </source>
</reference>
<evidence type="ECO:0000313" key="2">
    <source>
        <dbReference type="EMBL" id="VFK42388.1"/>
    </source>
</evidence>
<dbReference type="AlphaFoldDB" id="A0A450YLL1"/>
<sequence length="152" mass="17090">MKKRIVTTIVALCIGWFSNAYATEERPYQWGVFVTNNADESTKSKLGSQVIKFTISKNSGSPSVIAFMKNMDTGESGYVGDQIKDVEIQDGGVLRFEFVDIGGCRINEDDNLNDENYILRCTKLLIDEMEKDKDGGFSIPVRENDFAIRKVE</sequence>
<keyword evidence="1" id="KW-0732">Signal</keyword>
<organism evidence="2">
    <name type="scientific">Candidatus Kentrum sp. TC</name>
    <dbReference type="NCBI Taxonomy" id="2126339"/>
    <lineage>
        <taxon>Bacteria</taxon>
        <taxon>Pseudomonadati</taxon>
        <taxon>Pseudomonadota</taxon>
        <taxon>Gammaproteobacteria</taxon>
        <taxon>Candidatus Kentrum</taxon>
    </lineage>
</organism>
<protein>
    <submittedName>
        <fullName evidence="2">Uncharacterized protein</fullName>
    </submittedName>
</protein>